<dbReference type="PROSITE" id="PS51000">
    <property type="entry name" value="HTH_DEOR_2"/>
    <property type="match status" value="1"/>
</dbReference>
<dbReference type="SMART" id="SM00420">
    <property type="entry name" value="HTH_DEOR"/>
    <property type="match status" value="1"/>
</dbReference>
<name>A0A8I1DG23_THEIN</name>
<dbReference type="InterPro" id="IPR026881">
    <property type="entry name" value="WYL_dom"/>
</dbReference>
<dbReference type="AlphaFoldDB" id="A0A8I1DG23"/>
<dbReference type="InterPro" id="IPR036390">
    <property type="entry name" value="WH_DNA-bd_sf"/>
</dbReference>
<accession>A0A8I1DG23</accession>
<dbReference type="InterPro" id="IPR013196">
    <property type="entry name" value="HTH_11"/>
</dbReference>
<dbReference type="InterPro" id="IPR036388">
    <property type="entry name" value="WH-like_DNA-bd_sf"/>
</dbReference>
<dbReference type="Proteomes" id="UP000633619">
    <property type="component" value="Unassembled WGS sequence"/>
</dbReference>
<dbReference type="GO" id="GO:0003700">
    <property type="term" value="F:DNA-binding transcription factor activity"/>
    <property type="evidence" value="ECO:0007669"/>
    <property type="project" value="InterPro"/>
</dbReference>
<sequence length="316" mass="36737">MSKARRLNEMIMLVNRKKRFTVRELAQEFGVSKRTILRDLQELSAMGVPLYSETGPNGGYRVLKERVLPPIAFTGEEVIAVFFAIYALRHYLSLPFDVEYESVIKKFYLNLSGDLRDTIDKMKDRMDFVTVHQQEQIPFLKPLLKAAVRQEVLNIRYQTGEKTSCRKIQPVGVYARDGKWYCPAYCFLRKEYRVFRCDRILSAEVDENTKPVDLSEVGLKNRFSLMNRNREMMEMVVELTRNGTEKFQPVPWPGLSLEKREDGSGLITGRIAKDDLPFFADYFLAYGEHALVKKPLALKKLLKERLAKALEQYRTV</sequence>
<evidence type="ECO:0000313" key="5">
    <source>
        <dbReference type="Proteomes" id="UP000633619"/>
    </source>
</evidence>
<protein>
    <submittedName>
        <fullName evidence="4">YafY family transcriptional regulator</fullName>
    </submittedName>
</protein>
<keyword evidence="1" id="KW-0805">Transcription regulation</keyword>
<dbReference type="PANTHER" id="PTHR34580">
    <property type="match status" value="1"/>
</dbReference>
<dbReference type="Pfam" id="PF13280">
    <property type="entry name" value="WYL"/>
    <property type="match status" value="1"/>
</dbReference>
<dbReference type="SUPFAM" id="SSF46785">
    <property type="entry name" value="Winged helix' DNA-binding domain"/>
    <property type="match status" value="1"/>
</dbReference>
<proteinExistence type="predicted"/>
<evidence type="ECO:0000259" key="3">
    <source>
        <dbReference type="PROSITE" id="PS51000"/>
    </source>
</evidence>
<evidence type="ECO:0000313" key="4">
    <source>
        <dbReference type="EMBL" id="MBH8596175.1"/>
    </source>
</evidence>
<dbReference type="InterPro" id="IPR001034">
    <property type="entry name" value="DeoR_HTH"/>
</dbReference>
<comment type="caution">
    <text evidence="4">The sequence shown here is derived from an EMBL/GenBank/DDBJ whole genome shotgun (WGS) entry which is preliminary data.</text>
</comment>
<evidence type="ECO:0000256" key="2">
    <source>
        <dbReference type="ARBA" id="ARBA00023163"/>
    </source>
</evidence>
<keyword evidence="2" id="KW-0804">Transcription</keyword>
<organism evidence="4 5">
    <name type="scientific">Thermoactinomyces intermedius</name>
    <dbReference type="NCBI Taxonomy" id="2024"/>
    <lineage>
        <taxon>Bacteria</taxon>
        <taxon>Bacillati</taxon>
        <taxon>Bacillota</taxon>
        <taxon>Bacilli</taxon>
        <taxon>Bacillales</taxon>
        <taxon>Thermoactinomycetaceae</taxon>
        <taxon>Thermoactinomyces</taxon>
    </lineage>
</organism>
<dbReference type="InterPro" id="IPR028349">
    <property type="entry name" value="PafC-like"/>
</dbReference>
<gene>
    <name evidence="4" type="ORF">I8U20_12775</name>
</gene>
<dbReference type="Pfam" id="PF25583">
    <property type="entry name" value="WCX"/>
    <property type="match status" value="1"/>
</dbReference>
<evidence type="ECO:0000256" key="1">
    <source>
        <dbReference type="ARBA" id="ARBA00023015"/>
    </source>
</evidence>
<dbReference type="PROSITE" id="PS52050">
    <property type="entry name" value="WYL"/>
    <property type="match status" value="1"/>
</dbReference>
<dbReference type="EMBL" id="JAECVW010000011">
    <property type="protein sequence ID" value="MBH8596175.1"/>
    <property type="molecule type" value="Genomic_DNA"/>
</dbReference>
<dbReference type="InterPro" id="IPR051534">
    <property type="entry name" value="CBASS_pafABC_assoc_protein"/>
</dbReference>
<keyword evidence="5" id="KW-1185">Reference proteome</keyword>
<dbReference type="Gene3D" id="1.10.10.10">
    <property type="entry name" value="Winged helix-like DNA-binding domain superfamily/Winged helix DNA-binding domain"/>
    <property type="match status" value="1"/>
</dbReference>
<feature type="domain" description="HTH deoR-type" evidence="3">
    <location>
        <begin position="3"/>
        <end position="58"/>
    </location>
</feature>
<dbReference type="RefSeq" id="WP_181732853.1">
    <property type="nucleotide sequence ID" value="NZ_JACEIR010000013.1"/>
</dbReference>
<dbReference type="PIRSF" id="PIRSF016838">
    <property type="entry name" value="PafC"/>
    <property type="match status" value="1"/>
</dbReference>
<dbReference type="PANTHER" id="PTHR34580:SF9">
    <property type="entry name" value="SLL5097 PROTEIN"/>
    <property type="match status" value="1"/>
</dbReference>
<dbReference type="InterPro" id="IPR057727">
    <property type="entry name" value="WCX_dom"/>
</dbReference>
<reference evidence="4 5" key="1">
    <citation type="submission" date="2020-12" db="EMBL/GenBank/DDBJ databases">
        <title>WGS of Thermoactinomyces spp.</title>
        <authorList>
            <person name="Cheng K."/>
        </authorList>
    </citation>
    <scope>NUCLEOTIDE SEQUENCE [LARGE SCALE GENOMIC DNA]</scope>
    <source>
        <strain evidence="5">CICC 10671\DSM 43846</strain>
    </source>
</reference>
<dbReference type="Pfam" id="PF08279">
    <property type="entry name" value="HTH_11"/>
    <property type="match status" value="1"/>
</dbReference>